<dbReference type="EMBL" id="QGKV02001556">
    <property type="protein sequence ID" value="KAF3515840.1"/>
    <property type="molecule type" value="Genomic_DNA"/>
</dbReference>
<gene>
    <name evidence="1" type="ORF">DY000_02061585</name>
</gene>
<sequence length="72" mass="7865">MFDLWSVCLIRPIDSLSSILLLFSFHPSEEVVSSSSSSLSLKMSDVLLEKLKVARLIDVDCALLGTVDPVVV</sequence>
<proteinExistence type="predicted"/>
<evidence type="ECO:0008006" key="3">
    <source>
        <dbReference type="Google" id="ProtNLM"/>
    </source>
</evidence>
<name>A0ABQ7AP36_BRACR</name>
<dbReference type="Proteomes" id="UP000266723">
    <property type="component" value="Unassembled WGS sequence"/>
</dbReference>
<keyword evidence="2" id="KW-1185">Reference proteome</keyword>
<evidence type="ECO:0000313" key="2">
    <source>
        <dbReference type="Proteomes" id="UP000266723"/>
    </source>
</evidence>
<reference evidence="1 2" key="1">
    <citation type="journal article" date="2020" name="BMC Genomics">
        <title>Intraspecific diversification of the crop wild relative Brassica cretica Lam. using demographic model selection.</title>
        <authorList>
            <person name="Kioukis A."/>
            <person name="Michalopoulou V.A."/>
            <person name="Briers L."/>
            <person name="Pirintsos S."/>
            <person name="Studholme D.J."/>
            <person name="Pavlidis P."/>
            <person name="Sarris P.F."/>
        </authorList>
    </citation>
    <scope>NUCLEOTIDE SEQUENCE [LARGE SCALE GENOMIC DNA]</scope>
    <source>
        <strain evidence="2">cv. PFS-1207/04</strain>
    </source>
</reference>
<protein>
    <recommendedName>
        <fullName evidence="3">Secreted protein</fullName>
    </recommendedName>
</protein>
<accession>A0ABQ7AP36</accession>
<evidence type="ECO:0000313" key="1">
    <source>
        <dbReference type="EMBL" id="KAF3515840.1"/>
    </source>
</evidence>
<organism evidence="1 2">
    <name type="scientific">Brassica cretica</name>
    <name type="common">Mustard</name>
    <dbReference type="NCBI Taxonomy" id="69181"/>
    <lineage>
        <taxon>Eukaryota</taxon>
        <taxon>Viridiplantae</taxon>
        <taxon>Streptophyta</taxon>
        <taxon>Embryophyta</taxon>
        <taxon>Tracheophyta</taxon>
        <taxon>Spermatophyta</taxon>
        <taxon>Magnoliopsida</taxon>
        <taxon>eudicotyledons</taxon>
        <taxon>Gunneridae</taxon>
        <taxon>Pentapetalae</taxon>
        <taxon>rosids</taxon>
        <taxon>malvids</taxon>
        <taxon>Brassicales</taxon>
        <taxon>Brassicaceae</taxon>
        <taxon>Brassiceae</taxon>
        <taxon>Brassica</taxon>
    </lineage>
</organism>
<comment type="caution">
    <text evidence="1">The sequence shown here is derived from an EMBL/GenBank/DDBJ whole genome shotgun (WGS) entry which is preliminary data.</text>
</comment>